<dbReference type="EMBL" id="DQTV01000014">
    <property type="protein sequence ID" value="HIP56556.1"/>
    <property type="molecule type" value="Genomic_DNA"/>
</dbReference>
<organism evidence="1 2">
    <name type="scientific">Ignisphaera aggregans</name>
    <dbReference type="NCBI Taxonomy" id="334771"/>
    <lineage>
        <taxon>Archaea</taxon>
        <taxon>Thermoproteota</taxon>
        <taxon>Thermoprotei</taxon>
        <taxon>Desulfurococcales</taxon>
        <taxon>Desulfurococcaceae</taxon>
        <taxon>Ignisphaera</taxon>
    </lineage>
</organism>
<dbReference type="Pfam" id="PF09958">
    <property type="entry name" value="DUF2192"/>
    <property type="match status" value="1"/>
</dbReference>
<dbReference type="Proteomes" id="UP000605805">
    <property type="component" value="Unassembled WGS sequence"/>
</dbReference>
<protein>
    <submittedName>
        <fullName evidence="1">DUF2192 domain-containing protein</fullName>
    </submittedName>
</protein>
<sequence>MDVRRKRIRVLVDAWSDIMRMNVKTREEAIDVLKRVYEEAKVEPIRGASNPPDLFDKEMISLYIIGKWGLGIDKELSPEFLNKVFWKEMLVERVINALNSVEDEESLYRKVPELREILDDNFVARTLRFAFTLYYFGFRDEEWFRSVLKKVYKVLSRFEETVRRFVKFYIAYKVGESLERNEIKNRMELNIAKNLLALELSIPRAVPSNNYVLEVAKHYFNLPKKVIEELKRD</sequence>
<comment type="caution">
    <text evidence="1">The sequence shown here is derived from an EMBL/GenBank/DDBJ whole genome shotgun (WGS) entry which is preliminary data.</text>
</comment>
<accession>A0A832YYE7</accession>
<name>A0A832YYE7_9CREN</name>
<evidence type="ECO:0000313" key="1">
    <source>
        <dbReference type="EMBL" id="HIP56556.1"/>
    </source>
</evidence>
<dbReference type="InterPro" id="IPR018693">
    <property type="entry name" value="DUF2192"/>
</dbReference>
<proteinExistence type="predicted"/>
<reference evidence="1" key="1">
    <citation type="journal article" date="2020" name="ISME J.">
        <title>Gammaproteobacteria mediating utilization of methyl-, sulfur- and petroleum organic compounds in deep ocean hydrothermal plumes.</title>
        <authorList>
            <person name="Zhou Z."/>
            <person name="Liu Y."/>
            <person name="Pan J."/>
            <person name="Cron B.R."/>
            <person name="Toner B.M."/>
            <person name="Anantharaman K."/>
            <person name="Breier J.A."/>
            <person name="Dick G.J."/>
            <person name="Li M."/>
        </authorList>
    </citation>
    <scope>NUCLEOTIDE SEQUENCE</scope>
    <source>
        <strain evidence="1">SZUA-1435</strain>
    </source>
</reference>
<dbReference type="AlphaFoldDB" id="A0A832YYE7"/>
<gene>
    <name evidence="1" type="ORF">EYH02_00575</name>
</gene>
<evidence type="ECO:0000313" key="2">
    <source>
        <dbReference type="Proteomes" id="UP000605805"/>
    </source>
</evidence>